<evidence type="ECO:0000256" key="3">
    <source>
        <dbReference type="ARBA" id="ARBA00022692"/>
    </source>
</evidence>
<keyword evidence="5 6" id="KW-0472">Membrane</keyword>
<keyword evidence="2" id="KW-1003">Cell membrane</keyword>
<organism evidence="9">
    <name type="scientific">Streptantibioticus silvisoli</name>
    <dbReference type="NCBI Taxonomy" id="2705255"/>
    <lineage>
        <taxon>Bacteria</taxon>
        <taxon>Bacillati</taxon>
        <taxon>Actinomycetota</taxon>
        <taxon>Actinomycetes</taxon>
        <taxon>Kitasatosporales</taxon>
        <taxon>Streptomycetaceae</taxon>
        <taxon>Streptantibioticus</taxon>
    </lineage>
</organism>
<feature type="transmembrane region" description="Helical" evidence="6">
    <location>
        <begin position="113"/>
        <end position="131"/>
    </location>
</feature>
<gene>
    <name evidence="8" type="ORF">POF43_030375</name>
    <name evidence="9" type="ORF">POF50_017175</name>
</gene>
<dbReference type="PROSITE" id="PS50850">
    <property type="entry name" value="MFS"/>
    <property type="match status" value="1"/>
</dbReference>
<dbReference type="InterPro" id="IPR020846">
    <property type="entry name" value="MFS_dom"/>
</dbReference>
<feature type="domain" description="Major facilitator superfamily (MFS) profile" evidence="7">
    <location>
        <begin position="21"/>
        <end position="423"/>
    </location>
</feature>
<dbReference type="InterPro" id="IPR011701">
    <property type="entry name" value="MFS"/>
</dbReference>
<comment type="subcellular location">
    <subcellularLocation>
        <location evidence="1">Cell membrane</location>
        <topology evidence="1">Multi-pass membrane protein</topology>
    </subcellularLocation>
</comment>
<keyword evidence="10" id="KW-1185">Reference proteome</keyword>
<evidence type="ECO:0000256" key="5">
    <source>
        <dbReference type="ARBA" id="ARBA00023136"/>
    </source>
</evidence>
<name>A0AA90KGV7_9ACTN</name>
<dbReference type="InterPro" id="IPR036259">
    <property type="entry name" value="MFS_trans_sf"/>
</dbReference>
<evidence type="ECO:0000313" key="10">
    <source>
        <dbReference type="Proteomes" id="UP001156398"/>
    </source>
</evidence>
<feature type="transmembrane region" description="Helical" evidence="6">
    <location>
        <begin position="270"/>
        <end position="290"/>
    </location>
</feature>
<evidence type="ECO:0000259" key="7">
    <source>
        <dbReference type="PROSITE" id="PS50850"/>
    </source>
</evidence>
<sequence length="423" mass="43575">MGDTKQAIADPVLTPLHRNRDFTLLWSGQAVSALGNELSAIGYPLLALAVTGSAARAGLVGSSELVTMLALLLPAGATADRRPRKQVMVLSALLQALALASVAVAAATGHVTLVHLVVAGALEGAGSAYYLGANRGALRRVVPPPQLPTALSRSQARDQTASVIGPPLGGLLFSVARFLPFAFDAFSFGVIAVTSALVRQPVDPVAATQQAGPQGVLRRLTAGLRFVAADRYLRTVAAWAALVNFTATGMMLSVIVLARSRGAGPSTIGTISAIFSVGGLLGALLAPTLIQRFSRRTLVLLASWLLVPCPVAMFFAPSPVLIGVAGAVSVCAVSPVNVILLSRAYELTPHHMQGQSGNAMLLLGFCLKWSAPTVFGVLADTAGPGTAVLVGAGLYGVTAMWLQGRRVLRQLEAPVSHPAGVEV</sequence>
<reference evidence="9 10" key="1">
    <citation type="submission" date="2023-05" db="EMBL/GenBank/DDBJ databases">
        <title>Streptantibioticus silvisoli sp. nov., acidotolerant actinomycetes 1 from pine litter.</title>
        <authorList>
            <person name="Swiecimska M."/>
            <person name="Golinska P."/>
            <person name="Sangal V."/>
            <person name="Wachnowicz B."/>
            <person name="Goodfellow M."/>
        </authorList>
    </citation>
    <scope>NUCLEOTIDE SEQUENCE</scope>
    <source>
        <strain evidence="9">SL13</strain>
        <strain evidence="8 10">SL54</strain>
    </source>
</reference>
<feature type="transmembrane region" description="Helical" evidence="6">
    <location>
        <begin position="321"/>
        <end position="340"/>
    </location>
</feature>
<evidence type="ECO:0000256" key="6">
    <source>
        <dbReference type="SAM" id="Phobius"/>
    </source>
</evidence>
<dbReference type="AlphaFoldDB" id="A0AA90KGV7"/>
<keyword evidence="4 6" id="KW-1133">Transmembrane helix</keyword>
<dbReference type="Proteomes" id="UP001156398">
    <property type="component" value="Unassembled WGS sequence"/>
</dbReference>
<keyword evidence="3 6" id="KW-0812">Transmembrane</keyword>
<dbReference type="Pfam" id="PF07690">
    <property type="entry name" value="MFS_1"/>
    <property type="match status" value="1"/>
</dbReference>
<dbReference type="RefSeq" id="WP_271312484.1">
    <property type="nucleotide sequence ID" value="NZ_JAAGKO020000067.1"/>
</dbReference>
<dbReference type="GO" id="GO:0005886">
    <property type="term" value="C:plasma membrane"/>
    <property type="evidence" value="ECO:0007669"/>
    <property type="project" value="UniProtKB-SubCell"/>
</dbReference>
<dbReference type="PANTHER" id="PTHR23513">
    <property type="entry name" value="INTEGRAL MEMBRANE EFFLUX PROTEIN-RELATED"/>
    <property type="match status" value="1"/>
</dbReference>
<evidence type="ECO:0000313" key="8">
    <source>
        <dbReference type="EMBL" id="MDI5966986.1"/>
    </source>
</evidence>
<dbReference type="SUPFAM" id="SSF103473">
    <property type="entry name" value="MFS general substrate transporter"/>
    <property type="match status" value="1"/>
</dbReference>
<dbReference type="EMBL" id="JAAGKO020000067">
    <property type="protein sequence ID" value="MDI5966986.1"/>
    <property type="molecule type" value="Genomic_DNA"/>
</dbReference>
<dbReference type="GO" id="GO:0022857">
    <property type="term" value="F:transmembrane transporter activity"/>
    <property type="evidence" value="ECO:0007669"/>
    <property type="project" value="InterPro"/>
</dbReference>
<protein>
    <submittedName>
        <fullName evidence="9">MFS transporter</fullName>
    </submittedName>
</protein>
<feature type="transmembrane region" description="Helical" evidence="6">
    <location>
        <begin position="87"/>
        <end position="107"/>
    </location>
</feature>
<dbReference type="Gene3D" id="1.20.1250.20">
    <property type="entry name" value="MFS general substrate transporter like domains"/>
    <property type="match status" value="1"/>
</dbReference>
<evidence type="ECO:0000313" key="9">
    <source>
        <dbReference type="EMBL" id="MDI5971055.1"/>
    </source>
</evidence>
<feature type="transmembrane region" description="Helical" evidence="6">
    <location>
        <begin position="236"/>
        <end position="258"/>
    </location>
</feature>
<proteinExistence type="predicted"/>
<evidence type="ECO:0000256" key="4">
    <source>
        <dbReference type="ARBA" id="ARBA00022989"/>
    </source>
</evidence>
<dbReference type="EMBL" id="JABXJJ020000019">
    <property type="protein sequence ID" value="MDI5971055.1"/>
    <property type="molecule type" value="Genomic_DNA"/>
</dbReference>
<evidence type="ECO:0000256" key="2">
    <source>
        <dbReference type="ARBA" id="ARBA00022475"/>
    </source>
</evidence>
<feature type="transmembrane region" description="Helical" evidence="6">
    <location>
        <begin position="297"/>
        <end position="315"/>
    </location>
</feature>
<dbReference type="CDD" id="cd06173">
    <property type="entry name" value="MFS_MefA_like"/>
    <property type="match status" value="1"/>
</dbReference>
<accession>A0AA90KGV7</accession>
<comment type="caution">
    <text evidence="9">The sequence shown here is derived from an EMBL/GenBank/DDBJ whole genome shotgun (WGS) entry which is preliminary data.</text>
</comment>
<evidence type="ECO:0000256" key="1">
    <source>
        <dbReference type="ARBA" id="ARBA00004651"/>
    </source>
</evidence>
<dbReference type="PANTHER" id="PTHR23513:SF6">
    <property type="entry name" value="MAJOR FACILITATOR SUPERFAMILY ASSOCIATED DOMAIN-CONTAINING PROTEIN"/>
    <property type="match status" value="1"/>
</dbReference>